<feature type="repeat" description="RCC1" evidence="2">
    <location>
        <begin position="26"/>
        <end position="84"/>
    </location>
</feature>
<dbReference type="PROSITE" id="PS50012">
    <property type="entry name" value="RCC1_3"/>
    <property type="match status" value="7"/>
</dbReference>
<feature type="repeat" description="RCC1" evidence="2">
    <location>
        <begin position="339"/>
        <end position="392"/>
    </location>
</feature>
<dbReference type="InterPro" id="IPR009091">
    <property type="entry name" value="RCC1/BLIP-II"/>
</dbReference>
<dbReference type="AlphaFoldDB" id="A0A061RGF8"/>
<dbReference type="PANTHER" id="PTHR22870:SF408">
    <property type="entry name" value="OS09G0560450 PROTEIN"/>
    <property type="match status" value="1"/>
</dbReference>
<feature type="repeat" description="RCC1" evidence="2">
    <location>
        <begin position="85"/>
        <end position="136"/>
    </location>
</feature>
<feature type="domain" description="RCC1-like" evidence="3">
    <location>
        <begin position="28"/>
        <end position="388"/>
    </location>
</feature>
<dbReference type="InterPro" id="IPR058923">
    <property type="entry name" value="RCC1-like_dom"/>
</dbReference>
<gene>
    <name evidence="4" type="ORF">TSPGSL018_5661</name>
</gene>
<dbReference type="InterPro" id="IPR051210">
    <property type="entry name" value="Ub_ligase/GEF_domain"/>
</dbReference>
<accession>A0A061RGF8</accession>
<dbReference type="PRINTS" id="PR00633">
    <property type="entry name" value="RCCNDNSATION"/>
</dbReference>
<organism evidence="4">
    <name type="scientific">Tetraselmis sp. GSL018</name>
    <dbReference type="NCBI Taxonomy" id="582737"/>
    <lineage>
        <taxon>Eukaryota</taxon>
        <taxon>Viridiplantae</taxon>
        <taxon>Chlorophyta</taxon>
        <taxon>core chlorophytes</taxon>
        <taxon>Chlorodendrophyceae</taxon>
        <taxon>Chlorodendrales</taxon>
        <taxon>Chlorodendraceae</taxon>
        <taxon>Tetraselmis</taxon>
    </lineage>
</organism>
<dbReference type="InterPro" id="IPR000408">
    <property type="entry name" value="Reg_chr_condens"/>
</dbReference>
<feature type="repeat" description="RCC1" evidence="2">
    <location>
        <begin position="137"/>
        <end position="187"/>
    </location>
</feature>
<feature type="repeat" description="RCC1" evidence="2">
    <location>
        <begin position="188"/>
        <end position="233"/>
    </location>
</feature>
<dbReference type="PANTHER" id="PTHR22870">
    <property type="entry name" value="REGULATOR OF CHROMOSOME CONDENSATION"/>
    <property type="match status" value="1"/>
</dbReference>
<protein>
    <submittedName>
        <fullName evidence="4">Regulator of chromosome condensation family protein</fullName>
    </submittedName>
</protein>
<evidence type="ECO:0000256" key="1">
    <source>
        <dbReference type="ARBA" id="ARBA00022737"/>
    </source>
</evidence>
<evidence type="ECO:0000259" key="3">
    <source>
        <dbReference type="Pfam" id="PF25390"/>
    </source>
</evidence>
<sequence>MFSEEDCAGSLARKFPGFVKQPPVESVVFAWGVNEDGQLGLDSVGNHLSPKVVESLLGMNFRGCGFGIEPIVTGSRGTFAISATGQLWSWGWNARATLGHGHYENVPKPSVVAGLSDVAVVQAAIGGWHSICVDDTGQMYAWGGNEYGQCGCELEERDVIVPRPILKGVKVIEVSAGGMHSLALTDRGEVLMWGERWGDFSLVVQREPSRVSGVSNIARISAGAFHNLALTRGGQVLAWGTNDFGQLGIGSTEYATDPVPVEDLERDIAEIRAGGWHSLAINKFGEVYTWGRGEYGRLGVGDQSGSVKLRPCHVSAMAGHCVVQASCGGTHTMMVTSEGRMFVTGRGSFGRLGRGTRDRYSPIEVELPGGNRNWKVISVAAGGRHSLCVAVPIREEHCMPRSVSMDRRTTVTTSTGSLADSETGEYLKEGFEDYDEVEEDGSGCSGGINGICDPVKNESPFDVKPVSCTSAPLAVEKPTPLQLDSLTLK</sequence>
<name>A0A061RGF8_9CHLO</name>
<dbReference type="PROSITE" id="PS00626">
    <property type="entry name" value="RCC1_2"/>
    <property type="match status" value="1"/>
</dbReference>
<dbReference type="Gene3D" id="2.130.10.30">
    <property type="entry name" value="Regulator of chromosome condensation 1/beta-lactamase-inhibitor protein II"/>
    <property type="match status" value="2"/>
</dbReference>
<keyword evidence="1" id="KW-0677">Repeat</keyword>
<dbReference type="Pfam" id="PF25390">
    <property type="entry name" value="WD40_RLD"/>
    <property type="match status" value="1"/>
</dbReference>
<feature type="repeat" description="RCC1" evidence="2">
    <location>
        <begin position="285"/>
        <end position="338"/>
    </location>
</feature>
<evidence type="ECO:0000256" key="2">
    <source>
        <dbReference type="PROSITE-ProRule" id="PRU00235"/>
    </source>
</evidence>
<evidence type="ECO:0000313" key="4">
    <source>
        <dbReference type="EMBL" id="JAC69740.1"/>
    </source>
</evidence>
<dbReference type="SUPFAM" id="SSF50985">
    <property type="entry name" value="RCC1/BLIP-II"/>
    <property type="match status" value="1"/>
</dbReference>
<proteinExistence type="predicted"/>
<feature type="repeat" description="RCC1" evidence="2">
    <location>
        <begin position="234"/>
        <end position="284"/>
    </location>
</feature>
<dbReference type="EMBL" id="GBEZ01016515">
    <property type="protein sequence ID" value="JAC69740.1"/>
    <property type="molecule type" value="Transcribed_RNA"/>
</dbReference>
<reference evidence="4" key="1">
    <citation type="submission" date="2014-05" db="EMBL/GenBank/DDBJ databases">
        <title>The transcriptome of the halophilic microalga Tetraselmis sp. GSL018 isolated from the Great Salt Lake, Utah.</title>
        <authorList>
            <person name="Jinkerson R.E."/>
            <person name="D'Adamo S."/>
            <person name="Posewitz M.C."/>
        </authorList>
    </citation>
    <scope>NUCLEOTIDE SEQUENCE</scope>
    <source>
        <strain evidence="4">GSL018</strain>
    </source>
</reference>